<dbReference type="PANTHER" id="PTHR43157">
    <property type="entry name" value="PHOSPHATIDYLINOSITOL-GLYCAN BIOSYNTHESIS CLASS F PROTEIN-RELATED"/>
    <property type="match status" value="1"/>
</dbReference>
<organism evidence="2 3">
    <name type="scientific">Metabacillus lacus</name>
    <dbReference type="NCBI Taxonomy" id="1983721"/>
    <lineage>
        <taxon>Bacteria</taxon>
        <taxon>Bacillati</taxon>
        <taxon>Bacillota</taxon>
        <taxon>Bacilli</taxon>
        <taxon>Bacillales</taxon>
        <taxon>Bacillaceae</taxon>
        <taxon>Metabacillus</taxon>
    </lineage>
</organism>
<sequence length="147" mass="15816">MERVDGKIAIVTGANSGLGLETAKALVQKGAKVILAVRDRSKGEEAKKQIVSQTAEGAADNLAVMELNLGSLVSVKAFAESYQQSYDRLDLLINNAGVMIPPYSTTEDGFELQFGTNHLGHFALTGLLLPVLKKTGTWGQFLRPTRK</sequence>
<evidence type="ECO:0000256" key="1">
    <source>
        <dbReference type="ARBA" id="ARBA00023002"/>
    </source>
</evidence>
<reference evidence="2 3" key="1">
    <citation type="submission" date="2019-11" db="EMBL/GenBank/DDBJ databases">
        <title>Bacillus lacus genome.</title>
        <authorList>
            <person name="Allen C.J."/>
            <person name="Newman J.D."/>
        </authorList>
    </citation>
    <scope>NUCLEOTIDE SEQUENCE [LARGE SCALE GENOMIC DNA]</scope>
    <source>
        <strain evidence="2 3">KCTC 33946</strain>
    </source>
</reference>
<comment type="caution">
    <text evidence="2">The sequence shown here is derived from an EMBL/GenBank/DDBJ whole genome shotgun (WGS) entry which is preliminary data.</text>
</comment>
<keyword evidence="3" id="KW-1185">Reference proteome</keyword>
<protein>
    <submittedName>
        <fullName evidence="2">SDR family NAD(P)-dependent oxidoreductase</fullName>
    </submittedName>
</protein>
<dbReference type="InterPro" id="IPR036291">
    <property type="entry name" value="NAD(P)-bd_dom_sf"/>
</dbReference>
<gene>
    <name evidence="2" type="ORF">GJU40_18730</name>
</gene>
<dbReference type="EMBL" id="WKKI01000064">
    <property type="protein sequence ID" value="MRX74161.1"/>
    <property type="molecule type" value="Genomic_DNA"/>
</dbReference>
<dbReference type="PANTHER" id="PTHR43157:SF31">
    <property type="entry name" value="PHOSPHATIDYLINOSITOL-GLYCAN BIOSYNTHESIS CLASS F PROTEIN"/>
    <property type="match status" value="1"/>
</dbReference>
<accession>A0A7X2J2A8</accession>
<proteinExistence type="predicted"/>
<dbReference type="Proteomes" id="UP000448867">
    <property type="component" value="Unassembled WGS sequence"/>
</dbReference>
<dbReference type="InterPro" id="IPR002347">
    <property type="entry name" value="SDR_fam"/>
</dbReference>
<dbReference type="SUPFAM" id="SSF51735">
    <property type="entry name" value="NAD(P)-binding Rossmann-fold domains"/>
    <property type="match status" value="1"/>
</dbReference>
<name>A0A7X2J2A8_9BACI</name>
<dbReference type="Pfam" id="PF00106">
    <property type="entry name" value="adh_short"/>
    <property type="match status" value="1"/>
</dbReference>
<dbReference type="Gene3D" id="3.40.50.720">
    <property type="entry name" value="NAD(P)-binding Rossmann-like Domain"/>
    <property type="match status" value="1"/>
</dbReference>
<dbReference type="AlphaFoldDB" id="A0A7X2J2A8"/>
<evidence type="ECO:0000313" key="3">
    <source>
        <dbReference type="Proteomes" id="UP000448867"/>
    </source>
</evidence>
<evidence type="ECO:0000313" key="2">
    <source>
        <dbReference type="EMBL" id="MRX74161.1"/>
    </source>
</evidence>
<dbReference type="PRINTS" id="PR00081">
    <property type="entry name" value="GDHRDH"/>
</dbReference>
<dbReference type="OrthoDB" id="9809821at2"/>
<keyword evidence="1" id="KW-0560">Oxidoreductase</keyword>
<dbReference type="GO" id="GO:0016491">
    <property type="term" value="F:oxidoreductase activity"/>
    <property type="evidence" value="ECO:0007669"/>
    <property type="project" value="UniProtKB-KW"/>
</dbReference>